<accession>A0A0C1H001</accession>
<name>A0A0C1H001_9NEIS</name>
<keyword evidence="1" id="KW-0472">Membrane</keyword>
<evidence type="ECO:0000313" key="2">
    <source>
        <dbReference type="EMBL" id="KIC11016.1"/>
    </source>
</evidence>
<evidence type="ECO:0000313" key="3">
    <source>
        <dbReference type="Proteomes" id="UP000031390"/>
    </source>
</evidence>
<gene>
    <name evidence="2" type="ORF">MCC93_05770</name>
</gene>
<protein>
    <submittedName>
        <fullName evidence="2">Uncharacterized protein</fullName>
    </submittedName>
</protein>
<evidence type="ECO:0000256" key="1">
    <source>
        <dbReference type="SAM" id="Phobius"/>
    </source>
</evidence>
<keyword evidence="1" id="KW-0812">Transmembrane</keyword>
<dbReference type="Proteomes" id="UP000031390">
    <property type="component" value="Unassembled WGS sequence"/>
</dbReference>
<dbReference type="AlphaFoldDB" id="A0A0C1H001"/>
<keyword evidence="1" id="KW-1133">Transmembrane helix</keyword>
<proteinExistence type="predicted"/>
<feature type="transmembrane region" description="Helical" evidence="1">
    <location>
        <begin position="98"/>
        <end position="116"/>
    </location>
</feature>
<reference evidence="2 3" key="1">
    <citation type="submission" date="2014-12" db="EMBL/GenBank/DDBJ databases">
        <title>Genome sequence of Morococcus cerebrosus.</title>
        <authorList>
            <person name="Shin S.-K."/>
            <person name="Yi H."/>
        </authorList>
    </citation>
    <scope>NUCLEOTIDE SEQUENCE [LARGE SCALE GENOMIC DNA]</scope>
    <source>
        <strain evidence="2 3">CIP 81.93</strain>
    </source>
</reference>
<organism evidence="2 3">
    <name type="scientific">Morococcus cerebrosus</name>
    <dbReference type="NCBI Taxonomy" id="1056807"/>
    <lineage>
        <taxon>Bacteria</taxon>
        <taxon>Pseudomonadati</taxon>
        <taxon>Pseudomonadota</taxon>
        <taxon>Betaproteobacteria</taxon>
        <taxon>Neisseriales</taxon>
        <taxon>Neisseriaceae</taxon>
        <taxon>Morococcus</taxon>
    </lineage>
</organism>
<comment type="caution">
    <text evidence="2">The sequence shown here is derived from an EMBL/GenBank/DDBJ whole genome shotgun (WGS) entry which is preliminary data.</text>
</comment>
<sequence>MTVSICSLTDGGRVRTAGFTCRTHGDRAFTRSRTVDIDNRVCGCFDGSLVTDYHRIFRRRFGFATDCDGRFSRCLRLQTYRSCTIGSRRSIYACSKRVVACRTVVVVVAFSLIFVFDAVKMGLRRTSQLTVNNLDGFVVHLNVVFDFSIAICFSIDGNSSCIAVGKLYAFSGRNNALRIARIIFDGKALVDVSIEIGQRISDVPSRSCIEFGGTITCRIRLSIAFEHVIRR</sequence>
<dbReference type="EMBL" id="JUFZ01000024">
    <property type="protein sequence ID" value="KIC11016.1"/>
    <property type="molecule type" value="Genomic_DNA"/>
</dbReference>